<dbReference type="InterPro" id="IPR011342">
    <property type="entry name" value="Shikimate_DH"/>
</dbReference>
<reference evidence="12 13" key="1">
    <citation type="submission" date="2023-06" db="EMBL/GenBank/DDBJ databases">
        <title>Aquibacillus rhizosphaerae LR5S19.</title>
        <authorList>
            <person name="Sun J.-Q."/>
        </authorList>
    </citation>
    <scope>NUCLEOTIDE SEQUENCE [LARGE SCALE GENOMIC DNA]</scope>
    <source>
        <strain evidence="12 13">LR5S19</strain>
    </source>
</reference>
<dbReference type="InterPro" id="IPR013708">
    <property type="entry name" value="Shikimate_DH-bd_N"/>
</dbReference>
<dbReference type="InterPro" id="IPR046346">
    <property type="entry name" value="Aminoacid_DH-like_N_sf"/>
</dbReference>
<organism evidence="12 13">
    <name type="scientific">Aquibacillus rhizosphaerae</name>
    <dbReference type="NCBI Taxonomy" id="3051431"/>
    <lineage>
        <taxon>Bacteria</taxon>
        <taxon>Bacillati</taxon>
        <taxon>Bacillota</taxon>
        <taxon>Bacilli</taxon>
        <taxon>Bacillales</taxon>
        <taxon>Bacillaceae</taxon>
        <taxon>Aquibacillus</taxon>
    </lineage>
</organism>
<feature type="binding site" evidence="8">
    <location>
        <position position="62"/>
    </location>
    <ligand>
        <name>shikimate</name>
        <dbReference type="ChEBI" id="CHEBI:36208"/>
    </ligand>
</feature>
<feature type="binding site" evidence="8">
    <location>
        <position position="87"/>
    </location>
    <ligand>
        <name>shikimate</name>
        <dbReference type="ChEBI" id="CHEBI:36208"/>
    </ligand>
</feature>
<dbReference type="InterPro" id="IPR041121">
    <property type="entry name" value="SDH_C"/>
</dbReference>
<evidence type="ECO:0000313" key="12">
    <source>
        <dbReference type="EMBL" id="MDL4841470.1"/>
    </source>
</evidence>
<evidence type="ECO:0000256" key="7">
    <source>
        <dbReference type="ARBA" id="ARBA00049442"/>
    </source>
</evidence>
<dbReference type="PANTHER" id="PTHR21089">
    <property type="entry name" value="SHIKIMATE DEHYDROGENASE"/>
    <property type="match status" value="1"/>
</dbReference>
<feature type="binding site" evidence="8">
    <location>
        <position position="250"/>
    </location>
    <ligand>
        <name>shikimate</name>
        <dbReference type="ChEBI" id="CHEBI:36208"/>
    </ligand>
</feature>
<protein>
    <recommendedName>
        <fullName evidence="2 8">Shikimate dehydrogenase (NADP(+))</fullName>
        <shortName evidence="8">SDH</shortName>
        <ecNumber evidence="2 8">1.1.1.25</ecNumber>
    </recommendedName>
</protein>
<dbReference type="Pfam" id="PF08501">
    <property type="entry name" value="Shikimate_dh_N"/>
    <property type="match status" value="1"/>
</dbReference>
<name>A0ABT7L6J4_9BACI</name>
<dbReference type="InterPro" id="IPR022893">
    <property type="entry name" value="Shikimate_DH_fam"/>
</dbReference>
<comment type="pathway">
    <text evidence="1 8">Metabolic intermediate biosynthesis; chorismate biosynthesis; chorismate from D-erythrose 4-phosphate and phosphoenolpyruvate: step 4/7.</text>
</comment>
<feature type="binding site" evidence="8">
    <location>
        <begin position="128"/>
        <end position="132"/>
    </location>
    <ligand>
        <name>NADP(+)</name>
        <dbReference type="ChEBI" id="CHEBI:58349"/>
    </ligand>
</feature>
<evidence type="ECO:0000256" key="1">
    <source>
        <dbReference type="ARBA" id="ARBA00004871"/>
    </source>
</evidence>
<dbReference type="Pfam" id="PF01488">
    <property type="entry name" value="Shikimate_DH"/>
    <property type="match status" value="1"/>
</dbReference>
<dbReference type="HAMAP" id="MF_00222">
    <property type="entry name" value="Shikimate_DH_AroE"/>
    <property type="match status" value="1"/>
</dbReference>
<dbReference type="GO" id="GO:0004764">
    <property type="term" value="F:shikimate 3-dehydrogenase (NADP+) activity"/>
    <property type="evidence" value="ECO:0007669"/>
    <property type="project" value="UniProtKB-EC"/>
</dbReference>
<feature type="binding site" evidence="8">
    <location>
        <begin position="152"/>
        <end position="157"/>
    </location>
    <ligand>
        <name>NADP(+)</name>
        <dbReference type="ChEBI" id="CHEBI:58349"/>
    </ligand>
</feature>
<gene>
    <name evidence="8 12" type="primary">aroE</name>
    <name evidence="12" type="ORF">QQS35_13565</name>
</gene>
<dbReference type="CDD" id="cd01065">
    <property type="entry name" value="NAD_bind_Shikimate_DH"/>
    <property type="match status" value="1"/>
</dbReference>
<evidence type="ECO:0000259" key="9">
    <source>
        <dbReference type="Pfam" id="PF01488"/>
    </source>
</evidence>
<evidence type="ECO:0000256" key="4">
    <source>
        <dbReference type="ARBA" id="ARBA00022857"/>
    </source>
</evidence>
<feature type="domain" description="Shikimate dehydrogenase substrate binding N-terminal" evidence="10">
    <location>
        <begin position="7"/>
        <end position="89"/>
    </location>
</feature>
<dbReference type="Pfam" id="PF18317">
    <property type="entry name" value="SDH_C"/>
    <property type="match status" value="1"/>
</dbReference>
<comment type="similarity">
    <text evidence="8">Belongs to the shikimate dehydrogenase family.</text>
</comment>
<feature type="active site" description="Proton acceptor" evidence="8">
    <location>
        <position position="66"/>
    </location>
</feature>
<feature type="domain" description="Quinate/shikimate 5-dehydrogenase/glutamyl-tRNA reductase" evidence="9">
    <location>
        <begin position="120"/>
        <end position="194"/>
    </location>
</feature>
<feature type="domain" description="SDH C-terminal" evidence="11">
    <location>
        <begin position="243"/>
        <end position="272"/>
    </location>
</feature>
<evidence type="ECO:0000259" key="11">
    <source>
        <dbReference type="Pfam" id="PF18317"/>
    </source>
</evidence>
<dbReference type="InterPro" id="IPR006151">
    <property type="entry name" value="Shikm_DH/Glu-tRNA_Rdtase"/>
</dbReference>
<evidence type="ECO:0000256" key="5">
    <source>
        <dbReference type="ARBA" id="ARBA00023002"/>
    </source>
</evidence>
<evidence type="ECO:0000256" key="6">
    <source>
        <dbReference type="ARBA" id="ARBA00023141"/>
    </source>
</evidence>
<evidence type="ECO:0000256" key="8">
    <source>
        <dbReference type="HAMAP-Rule" id="MF_00222"/>
    </source>
</evidence>
<keyword evidence="4 8" id="KW-0521">NADP</keyword>
<feature type="binding site" evidence="8">
    <location>
        <position position="102"/>
    </location>
    <ligand>
        <name>shikimate</name>
        <dbReference type="ChEBI" id="CHEBI:36208"/>
    </ligand>
</feature>
<keyword evidence="5 8" id="KW-0560">Oxidoreductase</keyword>
<keyword evidence="6 8" id="KW-0057">Aromatic amino acid biosynthesis</keyword>
<dbReference type="SUPFAM" id="SSF53223">
    <property type="entry name" value="Aminoacid dehydrogenase-like, N-terminal domain"/>
    <property type="match status" value="1"/>
</dbReference>
<dbReference type="NCBIfam" id="TIGR00507">
    <property type="entry name" value="aroE"/>
    <property type="match status" value="1"/>
</dbReference>
<dbReference type="InterPro" id="IPR036291">
    <property type="entry name" value="NAD(P)-bd_dom_sf"/>
</dbReference>
<feature type="binding site" evidence="8">
    <location>
        <position position="220"/>
    </location>
    <ligand>
        <name>NADP(+)</name>
        <dbReference type="ChEBI" id="CHEBI:58349"/>
    </ligand>
</feature>
<comment type="catalytic activity">
    <reaction evidence="7 8">
        <text>shikimate + NADP(+) = 3-dehydroshikimate + NADPH + H(+)</text>
        <dbReference type="Rhea" id="RHEA:17737"/>
        <dbReference type="ChEBI" id="CHEBI:15378"/>
        <dbReference type="ChEBI" id="CHEBI:16630"/>
        <dbReference type="ChEBI" id="CHEBI:36208"/>
        <dbReference type="ChEBI" id="CHEBI:57783"/>
        <dbReference type="ChEBI" id="CHEBI:58349"/>
        <dbReference type="EC" id="1.1.1.25"/>
    </reaction>
</comment>
<dbReference type="RefSeq" id="WP_285932758.1">
    <property type="nucleotide sequence ID" value="NZ_JASTZU010000041.1"/>
</dbReference>
<feature type="binding site" evidence="8">
    <location>
        <position position="222"/>
    </location>
    <ligand>
        <name>shikimate</name>
        <dbReference type="ChEBI" id="CHEBI:36208"/>
    </ligand>
</feature>
<proteinExistence type="inferred from homology"/>
<keyword evidence="13" id="KW-1185">Reference proteome</keyword>
<accession>A0ABT7L6J4</accession>
<evidence type="ECO:0000313" key="13">
    <source>
        <dbReference type="Proteomes" id="UP001235343"/>
    </source>
</evidence>
<dbReference type="EC" id="1.1.1.25" evidence="2 8"/>
<dbReference type="PANTHER" id="PTHR21089:SF1">
    <property type="entry name" value="BIFUNCTIONAL 3-DEHYDROQUINATE DEHYDRATASE_SHIKIMATE DEHYDROGENASE, CHLOROPLASTIC"/>
    <property type="match status" value="1"/>
</dbReference>
<feature type="binding site" evidence="8">
    <location>
        <position position="243"/>
    </location>
    <ligand>
        <name>NADP(+)</name>
        <dbReference type="ChEBI" id="CHEBI:58349"/>
    </ligand>
</feature>
<evidence type="ECO:0000259" key="10">
    <source>
        <dbReference type="Pfam" id="PF08501"/>
    </source>
</evidence>
<comment type="function">
    <text evidence="8">Involved in the biosynthesis of the chorismate, which leads to the biosynthesis of aromatic amino acids. Catalyzes the reversible NADPH linked reduction of 3-dehydroshikimate (DHSA) to yield shikimate (SA).</text>
</comment>
<dbReference type="Gene3D" id="3.40.50.10860">
    <property type="entry name" value="Leucine Dehydrogenase, chain A, domain 1"/>
    <property type="match status" value="1"/>
</dbReference>
<dbReference type="Gene3D" id="3.40.50.720">
    <property type="entry name" value="NAD(P)-binding Rossmann-like Domain"/>
    <property type="match status" value="1"/>
</dbReference>
<sequence>MRLKLGLIGFPINHSLSPWIHHQFLRKAGIAGDYRLYETSEANLEKTILKLKEDNVNGFNITVPYKQKIMPFLDELDSDAEKIGAVNTVVNDKGKWKGYNTDGFGYVQSVKTAHPDVFKENTKVLILGAGGAARGIYRALVQEKFHTVDIANRTTNKATQLLELKEVQTNTNVLSFEEAEQQLMKYNFIVQTTSVGMKPNIDEQVISLRNISPNTLVSDIVYQPLMTTLLKEAADFGALIHQGHAMLLYQAQLAFEIWTGEQIAAKDILKQLDSRLRGNE</sequence>
<keyword evidence="3 8" id="KW-0028">Amino-acid biosynthesis</keyword>
<dbReference type="SUPFAM" id="SSF51735">
    <property type="entry name" value="NAD(P)-binding Rossmann-fold domains"/>
    <property type="match status" value="1"/>
</dbReference>
<comment type="subunit">
    <text evidence="8">Homodimer.</text>
</comment>
<feature type="binding site" evidence="8">
    <location>
        <begin position="15"/>
        <end position="17"/>
    </location>
    <ligand>
        <name>shikimate</name>
        <dbReference type="ChEBI" id="CHEBI:36208"/>
    </ligand>
</feature>
<dbReference type="Proteomes" id="UP001235343">
    <property type="component" value="Unassembled WGS sequence"/>
</dbReference>
<comment type="caution">
    <text evidence="12">The sequence shown here is derived from an EMBL/GenBank/DDBJ whole genome shotgun (WGS) entry which is preliminary data.</text>
</comment>
<comment type="caution">
    <text evidence="8">Lacks conserved residue(s) required for the propagation of feature annotation.</text>
</comment>
<dbReference type="EMBL" id="JASTZU010000041">
    <property type="protein sequence ID" value="MDL4841470.1"/>
    <property type="molecule type" value="Genomic_DNA"/>
</dbReference>
<evidence type="ECO:0000256" key="3">
    <source>
        <dbReference type="ARBA" id="ARBA00022605"/>
    </source>
</evidence>
<evidence type="ECO:0000256" key="2">
    <source>
        <dbReference type="ARBA" id="ARBA00012962"/>
    </source>
</evidence>